<gene>
    <name evidence="1" type="ORF">QM524_07200</name>
</gene>
<proteinExistence type="predicted"/>
<comment type="caution">
    <text evidence="1">The sequence shown here is derived from an EMBL/GenBank/DDBJ whole genome shotgun (WGS) entry which is preliminary data.</text>
</comment>
<organism evidence="1 2">
    <name type="scientific">Flectobacillus roseus</name>
    <dbReference type="NCBI Taxonomy" id="502259"/>
    <lineage>
        <taxon>Bacteria</taxon>
        <taxon>Pseudomonadati</taxon>
        <taxon>Bacteroidota</taxon>
        <taxon>Cytophagia</taxon>
        <taxon>Cytophagales</taxon>
        <taxon>Flectobacillaceae</taxon>
        <taxon>Flectobacillus</taxon>
    </lineage>
</organism>
<name>A0ABT6Y789_9BACT</name>
<dbReference type="Proteomes" id="UP001236507">
    <property type="component" value="Unassembled WGS sequence"/>
</dbReference>
<evidence type="ECO:0000313" key="2">
    <source>
        <dbReference type="Proteomes" id="UP001236507"/>
    </source>
</evidence>
<dbReference type="EMBL" id="JASHIF010000007">
    <property type="protein sequence ID" value="MDI9858988.1"/>
    <property type="molecule type" value="Genomic_DNA"/>
</dbReference>
<keyword evidence="2" id="KW-1185">Reference proteome</keyword>
<dbReference type="RefSeq" id="WP_283344060.1">
    <property type="nucleotide sequence ID" value="NZ_JASHIF010000007.1"/>
</dbReference>
<sequence length="235" mass="24942">MFFTFATQAQVKIGTNPSVITPSAILDVESTNKGVIFPRVALSSSTDQTTITTPATGLMVFCTGTAGLSSGYYFWNGTNWVNFVTSSSGSGSSGGSGVAQYFNFKIVTGVFTPATPHTVTANDHVIFLRYDGTSTGSTSGISSTPPFLNPNATLVLPDPTTCAGRVLRLVNDSHRVFVGGQSVYTNYPMYTYDSSTLYTTAPPSLSYTLQASLNGSQWVIMSDGSRWISINVVIV</sequence>
<accession>A0ABT6Y789</accession>
<evidence type="ECO:0000313" key="1">
    <source>
        <dbReference type="EMBL" id="MDI9858988.1"/>
    </source>
</evidence>
<protein>
    <recommendedName>
        <fullName evidence="3">DUF4397 domain-containing protein</fullName>
    </recommendedName>
</protein>
<reference evidence="1 2" key="1">
    <citation type="submission" date="2023-05" db="EMBL/GenBank/DDBJ databases">
        <title>Novel species of genus Flectobacillus isolated from stream in China.</title>
        <authorList>
            <person name="Lu H."/>
        </authorList>
    </citation>
    <scope>NUCLEOTIDE SEQUENCE [LARGE SCALE GENOMIC DNA]</scope>
    <source>
        <strain evidence="1 2">KCTC 42575</strain>
    </source>
</reference>
<evidence type="ECO:0008006" key="3">
    <source>
        <dbReference type="Google" id="ProtNLM"/>
    </source>
</evidence>